<evidence type="ECO:0000256" key="2">
    <source>
        <dbReference type="ARBA" id="ARBA00022737"/>
    </source>
</evidence>
<evidence type="ECO:0000259" key="13">
    <source>
        <dbReference type="PROSITE" id="PS51903"/>
    </source>
</evidence>
<proteinExistence type="inferred from homology"/>
<comment type="subunit">
    <text evidence="8">Homohexamer. The oligomerization is ATP-dependent.</text>
</comment>
<dbReference type="InterPro" id="IPR004176">
    <property type="entry name" value="Clp_R_N"/>
</dbReference>
<dbReference type="InterPro" id="IPR001943">
    <property type="entry name" value="UVR_dom"/>
</dbReference>
<dbReference type="InterPro" id="IPR019489">
    <property type="entry name" value="Clp_ATPase_C"/>
</dbReference>
<evidence type="ECO:0000256" key="9">
    <source>
        <dbReference type="PROSITE-ProRule" id="PRU01251"/>
    </source>
</evidence>
<dbReference type="GO" id="GO:0016887">
    <property type="term" value="F:ATP hydrolysis activity"/>
    <property type="evidence" value="ECO:0007669"/>
    <property type="project" value="InterPro"/>
</dbReference>
<dbReference type="AlphaFoldDB" id="A0A2U1TC60"/>
<dbReference type="PROSITE" id="PS00870">
    <property type="entry name" value="CLPAB_1"/>
    <property type="match status" value="1"/>
</dbReference>
<dbReference type="FunFam" id="3.40.50.300:FF:000025">
    <property type="entry name" value="ATP-dependent Clp protease subunit"/>
    <property type="match status" value="1"/>
</dbReference>
<evidence type="ECO:0000256" key="3">
    <source>
        <dbReference type="ARBA" id="ARBA00022741"/>
    </source>
</evidence>
<keyword evidence="7 10" id="KW-0143">Chaperone</keyword>
<evidence type="ECO:0000256" key="11">
    <source>
        <dbReference type="SAM" id="Coils"/>
    </source>
</evidence>
<comment type="caution">
    <text evidence="14">The sequence shown here is derived from an EMBL/GenBank/DDBJ whole genome shotgun (WGS) entry which is preliminary data.</text>
</comment>
<dbReference type="InterPro" id="IPR028299">
    <property type="entry name" value="ClpA/B_CS2"/>
</dbReference>
<comment type="similarity">
    <text evidence="1 10">Belongs to the ClpA/ClpB family.</text>
</comment>
<dbReference type="GO" id="GO:0005524">
    <property type="term" value="F:ATP binding"/>
    <property type="evidence" value="ECO:0007669"/>
    <property type="project" value="UniProtKB-KW"/>
</dbReference>
<evidence type="ECO:0000313" key="15">
    <source>
        <dbReference type="Proteomes" id="UP000244962"/>
    </source>
</evidence>
<dbReference type="Pfam" id="PF00004">
    <property type="entry name" value="AAA"/>
    <property type="match status" value="1"/>
</dbReference>
<evidence type="ECO:0000256" key="4">
    <source>
        <dbReference type="ARBA" id="ARBA00022840"/>
    </source>
</evidence>
<evidence type="ECO:0000256" key="10">
    <source>
        <dbReference type="RuleBase" id="RU004432"/>
    </source>
</evidence>
<evidence type="ECO:0000256" key="8">
    <source>
        <dbReference type="ARBA" id="ARBA00026057"/>
    </source>
</evidence>
<dbReference type="PANTHER" id="PTHR11638">
    <property type="entry name" value="ATP-DEPENDENT CLP PROTEASE"/>
    <property type="match status" value="1"/>
</dbReference>
<dbReference type="PRINTS" id="PR00300">
    <property type="entry name" value="CLPPROTEASEA"/>
</dbReference>
<evidence type="ECO:0000256" key="7">
    <source>
        <dbReference type="ARBA" id="ARBA00023186"/>
    </source>
</evidence>
<organism evidence="14 15">
    <name type="scientific">Mycetocola zhujimingii</name>
    <dbReference type="NCBI Taxonomy" id="2079792"/>
    <lineage>
        <taxon>Bacteria</taxon>
        <taxon>Bacillati</taxon>
        <taxon>Actinomycetota</taxon>
        <taxon>Actinomycetes</taxon>
        <taxon>Micrococcales</taxon>
        <taxon>Microbacteriaceae</taxon>
        <taxon>Mycetocola</taxon>
    </lineage>
</organism>
<dbReference type="InterPro" id="IPR036628">
    <property type="entry name" value="Clp_N_dom_sf"/>
</dbReference>
<keyword evidence="4 10" id="KW-0067">ATP-binding</keyword>
<dbReference type="Gene3D" id="1.10.8.60">
    <property type="match status" value="2"/>
</dbReference>
<keyword evidence="6 11" id="KW-0175">Coiled coil</keyword>
<sequence length="852" mass="92207">MPTFFGPAGSGSESFDEFLARYLQGQRSAQSGRSVDMTRLLSRRTHAVLAEAARFAIAHGHTEVDALHILRVLVETAPIADTLRAIGTDPAALADAAEQRLPDKSDGSTSAAPSLTSAAQRALLDAHQVARAFGSTYIDPEHLFFAFVVNQEAIAGQLLTSFGVTPQSLQAVHEAARTGQPMAQPNGAASSDTPMLDQFGTDLTELARNGELDPVIGRADEIAQTLEILSRRTKNNPVLIGEAGVGKTAVVEGIARAIVDHEVPSLLEDKRLISLDLASMVGGTRYRGDFEERLTKLVDEITTHKGELIIFIDELHTVVGAGGGGESGGMDAGNILKPRLARGDLHLIGATTLKEYRRIEKDSALERRFQPVHVDEPSVEDAERILQGLRGSYEEFHGVTYTDEALKAAVDLSARYVTDRFLPDKAIDLIDQAGARLRLRRGPVVDTSELHAQLAVLEASKNTAVAAEKYEEASRIRDEIEELTKRIASAESAGTASAVDTVIDEGHIAEIISRATGIPAHRITQSDRQRLGHLESELHQRVIGQDDAVTSIAKAVRRNRTGMGDPNRPVGSFLFLGPTGVGKTELAKALAFSLFGDDSAMVRFDMSEFGERHTVSRLVGAPPGYVGYDEAGQLTERVRRNPYSVVLLDEIEKAHPDVFNLLLQVLDDGRLTDGQGRTVDFRNTVIIMTSNIGSEFLASRSGALGFVADAANDSTGFGSEKALRDRVMGKLREAMRPEFLNRIDEIVLFQKLTPEQLHEIVRLMLAKTTARLAAQGLTLSVSDGAVDWIATHGYEPEFGARPLRRLIQREVEDRIAGLMVDAELPAGSIIEVGVAGDELSVTSRVFESQLAA</sequence>
<dbReference type="RefSeq" id="WP_108963367.1">
    <property type="nucleotide sequence ID" value="NZ_QEFB01000013.1"/>
</dbReference>
<dbReference type="PANTHER" id="PTHR11638:SF18">
    <property type="entry name" value="HEAT SHOCK PROTEIN 104"/>
    <property type="match status" value="1"/>
</dbReference>
<reference evidence="15" key="1">
    <citation type="submission" date="2018-04" db="EMBL/GenBank/DDBJ databases">
        <authorList>
            <person name="Liu S."/>
            <person name="Wang Z."/>
            <person name="Li J."/>
        </authorList>
    </citation>
    <scope>NUCLEOTIDE SEQUENCE [LARGE SCALE GENOMIC DNA]</scope>
    <source>
        <strain evidence="15">622</strain>
    </source>
</reference>
<dbReference type="FunFam" id="3.40.50.300:FF:000010">
    <property type="entry name" value="Chaperone clpB 1, putative"/>
    <property type="match status" value="1"/>
</dbReference>
<dbReference type="InterPro" id="IPR027417">
    <property type="entry name" value="P-loop_NTPase"/>
</dbReference>
<gene>
    <name evidence="14" type="ORF">DF223_12280</name>
</gene>
<dbReference type="SUPFAM" id="SSF81923">
    <property type="entry name" value="Double Clp-N motif"/>
    <property type="match status" value="1"/>
</dbReference>
<evidence type="ECO:0000256" key="6">
    <source>
        <dbReference type="ARBA" id="ARBA00023054"/>
    </source>
</evidence>
<feature type="domain" description="Clp R" evidence="13">
    <location>
        <begin position="37"/>
        <end position="179"/>
    </location>
</feature>
<name>A0A2U1TC60_9MICO</name>
<dbReference type="CDD" id="cd19499">
    <property type="entry name" value="RecA-like_ClpB_Hsp104-like"/>
    <property type="match status" value="1"/>
</dbReference>
<dbReference type="SMART" id="SM01086">
    <property type="entry name" value="ClpB_D2-small"/>
    <property type="match status" value="1"/>
</dbReference>
<accession>A0A2U1TC60</accession>
<dbReference type="Proteomes" id="UP000244962">
    <property type="component" value="Unassembled WGS sequence"/>
</dbReference>
<dbReference type="EMBL" id="QEFB01000013">
    <property type="protein sequence ID" value="PWC06373.1"/>
    <property type="molecule type" value="Genomic_DNA"/>
</dbReference>
<dbReference type="Pfam" id="PF02861">
    <property type="entry name" value="Clp_N"/>
    <property type="match status" value="1"/>
</dbReference>
<dbReference type="PROSITE" id="PS51903">
    <property type="entry name" value="CLP_R"/>
    <property type="match status" value="1"/>
</dbReference>
<evidence type="ECO:0000256" key="5">
    <source>
        <dbReference type="ARBA" id="ARBA00023016"/>
    </source>
</evidence>
<dbReference type="Gene3D" id="3.40.50.300">
    <property type="entry name" value="P-loop containing nucleotide triphosphate hydrolases"/>
    <property type="match status" value="2"/>
</dbReference>
<dbReference type="Gene3D" id="1.10.1780.10">
    <property type="entry name" value="Clp, N-terminal domain"/>
    <property type="match status" value="1"/>
</dbReference>
<dbReference type="InterPro" id="IPR001270">
    <property type="entry name" value="ClpA/B"/>
</dbReference>
<evidence type="ECO:0000313" key="14">
    <source>
        <dbReference type="EMBL" id="PWC06373.1"/>
    </source>
</evidence>
<dbReference type="Gene3D" id="4.10.860.10">
    <property type="entry name" value="UVR domain"/>
    <property type="match status" value="1"/>
</dbReference>
<protein>
    <submittedName>
        <fullName evidence="14">AAA family ATPase</fullName>
    </submittedName>
</protein>
<dbReference type="Pfam" id="PF10431">
    <property type="entry name" value="ClpB_D2-small"/>
    <property type="match status" value="1"/>
</dbReference>
<feature type="domain" description="UVR" evidence="12">
    <location>
        <begin position="451"/>
        <end position="486"/>
    </location>
</feature>
<dbReference type="PROSITE" id="PS50151">
    <property type="entry name" value="UVR"/>
    <property type="match status" value="1"/>
</dbReference>
<dbReference type="PROSITE" id="PS00871">
    <property type="entry name" value="CLPAB_2"/>
    <property type="match status" value="1"/>
</dbReference>
<dbReference type="InterPro" id="IPR003593">
    <property type="entry name" value="AAA+_ATPase"/>
</dbReference>
<evidence type="ECO:0000259" key="12">
    <source>
        <dbReference type="PROSITE" id="PS50151"/>
    </source>
</evidence>
<dbReference type="GO" id="GO:0034605">
    <property type="term" value="P:cellular response to heat"/>
    <property type="evidence" value="ECO:0007669"/>
    <property type="project" value="TreeGrafter"/>
</dbReference>
<keyword evidence="15" id="KW-1185">Reference proteome</keyword>
<dbReference type="InterPro" id="IPR003959">
    <property type="entry name" value="ATPase_AAA_core"/>
</dbReference>
<dbReference type="Pfam" id="PF07724">
    <property type="entry name" value="AAA_2"/>
    <property type="match status" value="1"/>
</dbReference>
<dbReference type="InterPro" id="IPR018368">
    <property type="entry name" value="ClpA/B_CS1"/>
</dbReference>
<keyword evidence="3 10" id="KW-0547">Nucleotide-binding</keyword>
<dbReference type="InterPro" id="IPR041546">
    <property type="entry name" value="ClpA/ClpB_AAA_lid"/>
</dbReference>
<dbReference type="CDD" id="cd00009">
    <property type="entry name" value="AAA"/>
    <property type="match status" value="1"/>
</dbReference>
<dbReference type="InterPro" id="IPR050130">
    <property type="entry name" value="ClpA_ClpB"/>
</dbReference>
<keyword evidence="5" id="KW-0346">Stress response</keyword>
<dbReference type="SUPFAM" id="SSF52540">
    <property type="entry name" value="P-loop containing nucleoside triphosphate hydrolases"/>
    <property type="match status" value="2"/>
</dbReference>
<dbReference type="GO" id="GO:0005737">
    <property type="term" value="C:cytoplasm"/>
    <property type="evidence" value="ECO:0007669"/>
    <property type="project" value="TreeGrafter"/>
</dbReference>
<feature type="coiled-coil region" evidence="11">
    <location>
        <begin position="466"/>
        <end position="493"/>
    </location>
</feature>
<dbReference type="SMART" id="SM00382">
    <property type="entry name" value="AAA"/>
    <property type="match status" value="2"/>
</dbReference>
<keyword evidence="2 9" id="KW-0677">Repeat</keyword>
<evidence type="ECO:0000256" key="1">
    <source>
        <dbReference type="ARBA" id="ARBA00008675"/>
    </source>
</evidence>
<dbReference type="Pfam" id="PF17871">
    <property type="entry name" value="AAA_lid_9"/>
    <property type="match status" value="1"/>
</dbReference>